<comment type="subcellular location">
    <subcellularLocation>
        <location evidence="1">Membrane</location>
        <topology evidence="1">Multi-pass membrane protein</topology>
    </subcellularLocation>
</comment>
<evidence type="ECO:0000256" key="4">
    <source>
        <dbReference type="ARBA" id="ARBA00022989"/>
    </source>
</evidence>
<accession>A0A2L1GLL5</accession>
<dbReference type="GO" id="GO:0016020">
    <property type="term" value="C:membrane"/>
    <property type="evidence" value="ECO:0007669"/>
    <property type="project" value="UniProtKB-SubCell"/>
</dbReference>
<dbReference type="PANTHER" id="PTHR31566:SF0">
    <property type="entry name" value="CYTOCHROME C BIOGENESIS PROTEIN CCS1, CHLOROPLASTIC"/>
    <property type="match status" value="1"/>
</dbReference>
<feature type="transmembrane region" description="Helical" evidence="6">
    <location>
        <begin position="77"/>
        <end position="95"/>
    </location>
</feature>
<feature type="domain" description="ResB-like" evidence="7">
    <location>
        <begin position="24"/>
        <end position="298"/>
    </location>
</feature>
<gene>
    <name evidence="8" type="ORF">CAY53_03025</name>
</gene>
<evidence type="ECO:0000256" key="6">
    <source>
        <dbReference type="SAM" id="Phobius"/>
    </source>
</evidence>
<dbReference type="Proteomes" id="UP000239867">
    <property type="component" value="Chromosome"/>
</dbReference>
<protein>
    <recommendedName>
        <fullName evidence="7">ResB-like domain-containing protein</fullName>
    </recommendedName>
</protein>
<feature type="domain" description="ResB-like" evidence="7">
    <location>
        <begin position="377"/>
        <end position="448"/>
    </location>
</feature>
<sequence>MPSNPEPSPMSAPKNSLLAFFASVQLALFLLGLLASTAIIGTIIPQNADPMFYTERYGLARARFFELLDLGDMYNSWWFLGLLALFCLNLLMCSAKRLPPVLRLLRRDHLSASATQLAALPLHRTWASPLAADAESTRLRLLLQKQGWRPRERHRDDGIILFAEKAPWSRLGVYVVHASILVILAGAVLGSPSFARRILQQPDFAYKGSLTLAEGSVSGRIMPLRGGEPLDPGFALRLDSFDIEVYDNGMPKSYRSRVTILDQGHEQQAEIAVNKPLRYQGLTFYQASYQSSPEYRVQIRKEPDLMRTTAIITAATEFFWPEGGISYGIVNRERRGEITEKVKLWLSDGQGEAALLWMNVGQETVIERPSGQYTVSIKPRYVSVLQAAKDPGVALVYAGCLLMLFGLTVAFFFSHRQIFLLIAPETRGSRLLLAGMASKNRAAFAVHFAELANTLATPTDSP</sequence>
<keyword evidence="4 6" id="KW-1133">Transmembrane helix</keyword>
<proteinExistence type="predicted"/>
<organism evidence="8 9">
    <name type="scientific">Desulfobulbus oralis</name>
    <dbReference type="NCBI Taxonomy" id="1986146"/>
    <lineage>
        <taxon>Bacteria</taxon>
        <taxon>Pseudomonadati</taxon>
        <taxon>Thermodesulfobacteriota</taxon>
        <taxon>Desulfobulbia</taxon>
        <taxon>Desulfobulbales</taxon>
        <taxon>Desulfobulbaceae</taxon>
        <taxon>Desulfobulbus</taxon>
    </lineage>
</organism>
<dbReference type="EMBL" id="CP021255">
    <property type="protein sequence ID" value="AVD70581.1"/>
    <property type="molecule type" value="Genomic_DNA"/>
</dbReference>
<name>A0A2L1GLL5_9BACT</name>
<evidence type="ECO:0000256" key="2">
    <source>
        <dbReference type="ARBA" id="ARBA00022692"/>
    </source>
</evidence>
<evidence type="ECO:0000259" key="7">
    <source>
        <dbReference type="Pfam" id="PF05140"/>
    </source>
</evidence>
<reference evidence="8" key="2">
    <citation type="journal article" date="2018" name="MBio">
        <title>Insights into the evolution of host association through the isolation and characterization of a novel human periodontal pathobiont, Desulfobulbus oralis.</title>
        <authorList>
            <person name="Cross K.L."/>
            <person name="Chirania P."/>
            <person name="Xiong W."/>
            <person name="Beall C.J."/>
            <person name="Elkins J.G."/>
            <person name="Giannone R.J."/>
            <person name="Griffen A.L."/>
            <person name="Guss A.M."/>
            <person name="Hettich R.L."/>
            <person name="Joshi S.S."/>
            <person name="Mokrzan E.M."/>
            <person name="Martin R.K."/>
            <person name="Zhulin I.B."/>
            <person name="Leys E.J."/>
            <person name="Podar M."/>
        </authorList>
    </citation>
    <scope>NUCLEOTIDE SEQUENCE [LARGE SCALE GENOMIC DNA]</scope>
    <source>
        <strain evidence="8">ORNL</strain>
    </source>
</reference>
<evidence type="ECO:0000313" key="9">
    <source>
        <dbReference type="Proteomes" id="UP000239867"/>
    </source>
</evidence>
<reference evidence="8" key="1">
    <citation type="submission" date="2017-05" db="EMBL/GenBank/DDBJ databases">
        <authorList>
            <person name="Song R."/>
            <person name="Chenine A.L."/>
            <person name="Ruprecht R.M."/>
        </authorList>
    </citation>
    <scope>NUCLEOTIDE SEQUENCE</scope>
    <source>
        <strain evidence="8">ORNL</strain>
    </source>
</reference>
<dbReference type="KEGG" id="deo:CAY53_03025"/>
<evidence type="ECO:0000256" key="3">
    <source>
        <dbReference type="ARBA" id="ARBA00022748"/>
    </source>
</evidence>
<dbReference type="InterPro" id="IPR023494">
    <property type="entry name" value="Cyt_c_bgen_Ccs1/CcsB/ResB"/>
</dbReference>
<feature type="transmembrane region" description="Helical" evidence="6">
    <location>
        <begin position="171"/>
        <end position="190"/>
    </location>
</feature>
<keyword evidence="9" id="KW-1185">Reference proteome</keyword>
<dbReference type="Pfam" id="PF05140">
    <property type="entry name" value="ResB"/>
    <property type="match status" value="2"/>
</dbReference>
<dbReference type="InterPro" id="IPR007816">
    <property type="entry name" value="ResB-like_domain"/>
</dbReference>
<dbReference type="OrthoDB" id="9770923at2"/>
<dbReference type="GO" id="GO:0017004">
    <property type="term" value="P:cytochrome complex assembly"/>
    <property type="evidence" value="ECO:0007669"/>
    <property type="project" value="UniProtKB-KW"/>
</dbReference>
<keyword evidence="2 6" id="KW-0812">Transmembrane</keyword>
<feature type="transmembrane region" description="Helical" evidence="6">
    <location>
        <begin position="394"/>
        <end position="413"/>
    </location>
</feature>
<evidence type="ECO:0000256" key="1">
    <source>
        <dbReference type="ARBA" id="ARBA00004141"/>
    </source>
</evidence>
<keyword evidence="5 6" id="KW-0472">Membrane</keyword>
<dbReference type="PANTHER" id="PTHR31566">
    <property type="entry name" value="CYTOCHROME C BIOGENESIS PROTEIN CCS1, CHLOROPLASTIC"/>
    <property type="match status" value="1"/>
</dbReference>
<evidence type="ECO:0000256" key="5">
    <source>
        <dbReference type="ARBA" id="ARBA00023136"/>
    </source>
</evidence>
<evidence type="ECO:0000313" key="8">
    <source>
        <dbReference type="EMBL" id="AVD70581.1"/>
    </source>
</evidence>
<dbReference type="AlphaFoldDB" id="A0A2L1GLL5"/>
<keyword evidence="3" id="KW-0201">Cytochrome c-type biogenesis</keyword>